<keyword evidence="2" id="KW-1185">Reference proteome</keyword>
<dbReference type="EMBL" id="CAUJNA010000878">
    <property type="protein sequence ID" value="CAJ1382153.1"/>
    <property type="molecule type" value="Genomic_DNA"/>
</dbReference>
<gene>
    <name evidence="1" type="ORF">EVOR1521_LOCUS9601</name>
</gene>
<evidence type="ECO:0000313" key="1">
    <source>
        <dbReference type="EMBL" id="CAJ1382153.1"/>
    </source>
</evidence>
<proteinExistence type="predicted"/>
<comment type="caution">
    <text evidence="1">The sequence shown here is derived from an EMBL/GenBank/DDBJ whole genome shotgun (WGS) entry which is preliminary data.</text>
</comment>
<reference evidence="1" key="1">
    <citation type="submission" date="2023-08" db="EMBL/GenBank/DDBJ databases">
        <authorList>
            <person name="Chen Y."/>
            <person name="Shah S."/>
            <person name="Dougan E. K."/>
            <person name="Thang M."/>
            <person name="Chan C."/>
        </authorList>
    </citation>
    <scope>NUCLEOTIDE SEQUENCE</scope>
</reference>
<dbReference type="Proteomes" id="UP001178507">
    <property type="component" value="Unassembled WGS sequence"/>
</dbReference>
<dbReference type="AlphaFoldDB" id="A0AA36I6S5"/>
<evidence type="ECO:0000313" key="2">
    <source>
        <dbReference type="Proteomes" id="UP001178507"/>
    </source>
</evidence>
<accession>A0AA36I6S5</accession>
<sequence>MAMLPVWQMVPFCRHGAAAVRCARACNWTDSASCLLTDPAFFRFNDTSALLFSAQLVNRYMCLAESFPGVGLAGSTCPKTVVSPVLVSRIKLLGCTCPVEFTSDLLQDAALFHCPGPSIARQAPCPPLPVFQRDREEKHPDPCPS</sequence>
<organism evidence="1 2">
    <name type="scientific">Effrenium voratum</name>
    <dbReference type="NCBI Taxonomy" id="2562239"/>
    <lineage>
        <taxon>Eukaryota</taxon>
        <taxon>Sar</taxon>
        <taxon>Alveolata</taxon>
        <taxon>Dinophyceae</taxon>
        <taxon>Suessiales</taxon>
        <taxon>Symbiodiniaceae</taxon>
        <taxon>Effrenium</taxon>
    </lineage>
</organism>
<protein>
    <submittedName>
        <fullName evidence="1">Uncharacterized protein</fullName>
    </submittedName>
</protein>
<name>A0AA36I6S5_9DINO</name>